<evidence type="ECO:0000256" key="2">
    <source>
        <dbReference type="ARBA" id="ARBA00004906"/>
    </source>
</evidence>
<keyword evidence="13" id="KW-1185">Reference proteome</keyword>
<comment type="similarity">
    <text evidence="3">Belongs to the APC13 family.</text>
</comment>
<dbReference type="PANTHER" id="PTHR28672">
    <property type="entry name" value="ANAPHASE-PROMOTING COMPLEX SUBUNIT 13"/>
    <property type="match status" value="1"/>
</dbReference>
<evidence type="ECO:0000256" key="10">
    <source>
        <dbReference type="ARBA" id="ARBA00031338"/>
    </source>
</evidence>
<evidence type="ECO:0000256" key="5">
    <source>
        <dbReference type="ARBA" id="ARBA00022618"/>
    </source>
</evidence>
<keyword evidence="9" id="KW-0131">Cell cycle</keyword>
<keyword evidence="5" id="KW-0132">Cell division</keyword>
<dbReference type="PANTHER" id="PTHR28672:SF1">
    <property type="entry name" value="ANAPHASE-PROMOTING COMPLEX SUBUNIT 13"/>
    <property type="match status" value="1"/>
</dbReference>
<comment type="subcellular location">
    <subcellularLocation>
        <location evidence="1">Nucleus</location>
    </subcellularLocation>
</comment>
<organism evidence="12 13">
    <name type="scientific">Lepeophtheirus salmonis</name>
    <name type="common">Salmon louse</name>
    <name type="synonym">Caligus salmonis</name>
    <dbReference type="NCBI Taxonomy" id="72036"/>
    <lineage>
        <taxon>Eukaryota</taxon>
        <taxon>Metazoa</taxon>
        <taxon>Ecdysozoa</taxon>
        <taxon>Arthropoda</taxon>
        <taxon>Crustacea</taxon>
        <taxon>Multicrustacea</taxon>
        <taxon>Hexanauplia</taxon>
        <taxon>Copepoda</taxon>
        <taxon>Siphonostomatoida</taxon>
        <taxon>Caligidae</taxon>
        <taxon>Lepeophtheirus</taxon>
    </lineage>
</organism>
<keyword evidence="8" id="KW-0539">Nucleus</keyword>
<evidence type="ECO:0000256" key="11">
    <source>
        <dbReference type="ARBA" id="ARBA00045696"/>
    </source>
</evidence>
<evidence type="ECO:0000313" key="13">
    <source>
        <dbReference type="Proteomes" id="UP000675881"/>
    </source>
</evidence>
<dbReference type="AlphaFoldDB" id="A0A7R8CG53"/>
<dbReference type="GO" id="GO:0005680">
    <property type="term" value="C:anaphase-promoting complex"/>
    <property type="evidence" value="ECO:0007669"/>
    <property type="project" value="InterPro"/>
</dbReference>
<proteinExistence type="inferred from homology"/>
<protein>
    <recommendedName>
        <fullName evidence="4">Anaphase-promoting complex subunit 13</fullName>
    </recommendedName>
    <alternativeName>
        <fullName evidence="10">Cyclosome subunit 13</fullName>
    </alternativeName>
</protein>
<dbReference type="GO" id="GO:0070979">
    <property type="term" value="P:protein K11-linked ubiquitination"/>
    <property type="evidence" value="ECO:0007669"/>
    <property type="project" value="TreeGrafter"/>
</dbReference>
<dbReference type="InterPro" id="IPR008401">
    <property type="entry name" value="Apc13"/>
</dbReference>
<evidence type="ECO:0000256" key="4">
    <source>
        <dbReference type="ARBA" id="ARBA00013935"/>
    </source>
</evidence>
<dbReference type="Proteomes" id="UP000675881">
    <property type="component" value="Chromosome 11"/>
</dbReference>
<evidence type="ECO:0000256" key="6">
    <source>
        <dbReference type="ARBA" id="ARBA00022776"/>
    </source>
</evidence>
<gene>
    <name evidence="12" type="ORF">LSAA_3390</name>
</gene>
<name>A0A7R8CG53_LEPSM</name>
<evidence type="ECO:0000256" key="9">
    <source>
        <dbReference type="ARBA" id="ARBA00023306"/>
    </source>
</evidence>
<reference evidence="12" key="1">
    <citation type="submission" date="2021-02" db="EMBL/GenBank/DDBJ databases">
        <authorList>
            <person name="Bekaert M."/>
        </authorList>
    </citation>
    <scope>NUCLEOTIDE SEQUENCE</scope>
    <source>
        <strain evidence="12">IoA-00</strain>
    </source>
</reference>
<dbReference type="Pfam" id="PF05839">
    <property type="entry name" value="Apc13p"/>
    <property type="match status" value="1"/>
</dbReference>
<evidence type="ECO:0000313" key="12">
    <source>
        <dbReference type="EMBL" id="CAF2812566.1"/>
    </source>
</evidence>
<evidence type="ECO:0000256" key="3">
    <source>
        <dbReference type="ARBA" id="ARBA00006940"/>
    </source>
</evidence>
<evidence type="ECO:0000256" key="8">
    <source>
        <dbReference type="ARBA" id="ARBA00023242"/>
    </source>
</evidence>
<evidence type="ECO:0000256" key="1">
    <source>
        <dbReference type="ARBA" id="ARBA00004123"/>
    </source>
</evidence>
<comment type="function">
    <text evidence="11">Component of the anaphase promoting complex/cyclosome (APC/C), a cell cycle-regulated E3 ubiquitin ligase that controls progression through mitosis and the G1 phase of the cell cycle. The APC/C complex acts by mediating ubiquitination and subsequent degradation of target proteins: it mainly mediates the formation of 'Lys-11'-linked polyubiquitin chains and, to a lower extent, the formation of 'Lys-48'- and 'Lys-63'-linked polyubiquitin chains. The APC/C complex catalyzes assembly of branched 'Lys-11'-/'Lys-48'-linked branched ubiquitin chains on target proteins.</text>
</comment>
<keyword evidence="6" id="KW-0498">Mitosis</keyword>
<dbReference type="GO" id="GO:0051301">
    <property type="term" value="P:cell division"/>
    <property type="evidence" value="ECO:0007669"/>
    <property type="project" value="UniProtKB-KW"/>
</dbReference>
<evidence type="ECO:0000256" key="7">
    <source>
        <dbReference type="ARBA" id="ARBA00022786"/>
    </source>
</evidence>
<sequence length="487" mass="56041">MDSQVQVDGRLLDIIDDNWRKEKLPEDDILVPLGELPDPESDNGNSSESVREQENKWTDLNLAWNTPHQPSIIMLTFFSPQNFSSLTMYFLLYLLIMLHGTHAHNYSSLWCHGSHVDSRQCTFKTFVIHINYLSLSTFKSSDYSKLHISSHNPYEVLLIHVKKLEPLQGSLDRFFIDVLLTILKTLNPLCYGDLIHCSFPRIILNSEITCFEKVHIGNLEDKYSGTSFRELILENLELKIALDPNPPILLLSNNSNQVISEDVMNIIKDLCHDCPLEVISFDLSNIQYLLNALISAKIVISYENFLTAGFLMPFESILLHPLSQEVEESPVLITLLKNRDTIKYRTWIPGQSLPLADFQTDEETLEDERLWIYPSRVHAFECNLEIKSSELFVNLIWDPPLNAQYFHSLTYELLVQGMKSEISSTQDLDFLDQFSVKDRKICVTVNANIYSALKIYILAKTPLEDGFENKGIDTHFICNLDRDIKFS</sequence>
<comment type="pathway">
    <text evidence="2">Protein modification; protein ubiquitination.</text>
</comment>
<keyword evidence="7" id="KW-0833">Ubl conjugation pathway</keyword>
<accession>A0A7R8CG53</accession>
<dbReference type="EMBL" id="HG994590">
    <property type="protein sequence ID" value="CAF2812566.1"/>
    <property type="molecule type" value="Genomic_DNA"/>
</dbReference>